<dbReference type="GO" id="GO:0005634">
    <property type="term" value="C:nucleus"/>
    <property type="evidence" value="ECO:0007669"/>
    <property type="project" value="UniProtKB-SubCell"/>
</dbReference>
<dbReference type="PANTHER" id="PTHR31874">
    <property type="entry name" value="CCT MOTIF FAMILY PROTEIN, EXPRESSED"/>
    <property type="match status" value="1"/>
</dbReference>
<keyword evidence="2" id="KW-0539">Nucleus</keyword>
<comment type="caution">
    <text evidence="4">The sequence shown here is derived from an EMBL/GenBank/DDBJ whole genome shotgun (WGS) entry which is preliminary data.</text>
</comment>
<organism evidence="4 5">
    <name type="scientific">Stentor coeruleus</name>
    <dbReference type="NCBI Taxonomy" id="5963"/>
    <lineage>
        <taxon>Eukaryota</taxon>
        <taxon>Sar</taxon>
        <taxon>Alveolata</taxon>
        <taxon>Ciliophora</taxon>
        <taxon>Postciliodesmatophora</taxon>
        <taxon>Heterotrichea</taxon>
        <taxon>Heterotrichida</taxon>
        <taxon>Stentoridae</taxon>
        <taxon>Stentor</taxon>
    </lineage>
</organism>
<proteinExistence type="predicted"/>
<comment type="subcellular location">
    <subcellularLocation>
        <location evidence="1">Nucleus</location>
    </subcellularLocation>
</comment>
<evidence type="ECO:0000313" key="5">
    <source>
        <dbReference type="Proteomes" id="UP000187209"/>
    </source>
</evidence>
<name>A0A1R2AYL5_9CILI</name>
<keyword evidence="5" id="KW-1185">Reference proteome</keyword>
<accession>A0A1R2AYL5</accession>
<dbReference type="PANTHER" id="PTHR31874:SF1">
    <property type="entry name" value="ZINC FINGER PROTEIN CONSTANS-LIKE 6"/>
    <property type="match status" value="1"/>
</dbReference>
<gene>
    <name evidence="4" type="ORF">SteCoe_32627</name>
</gene>
<feature type="domain" description="CCT" evidence="3">
    <location>
        <begin position="94"/>
        <end position="136"/>
    </location>
</feature>
<dbReference type="PROSITE" id="PS51017">
    <property type="entry name" value="CCT"/>
    <property type="match status" value="1"/>
</dbReference>
<evidence type="ECO:0000313" key="4">
    <source>
        <dbReference type="EMBL" id="OMJ69608.1"/>
    </source>
</evidence>
<reference evidence="4 5" key="1">
    <citation type="submission" date="2016-11" db="EMBL/GenBank/DDBJ databases">
        <title>The macronuclear genome of Stentor coeruleus: a giant cell with tiny introns.</title>
        <authorList>
            <person name="Slabodnick M."/>
            <person name="Ruby J.G."/>
            <person name="Reiff S.B."/>
            <person name="Swart E.C."/>
            <person name="Gosai S."/>
            <person name="Prabakaran S."/>
            <person name="Witkowska E."/>
            <person name="Larue G.E."/>
            <person name="Fisher S."/>
            <person name="Freeman R.M."/>
            <person name="Gunawardena J."/>
            <person name="Chu W."/>
            <person name="Stover N.A."/>
            <person name="Gregory B.D."/>
            <person name="Nowacki M."/>
            <person name="Derisi J."/>
            <person name="Roy S.W."/>
            <person name="Marshall W.F."/>
            <person name="Sood P."/>
        </authorList>
    </citation>
    <scope>NUCLEOTIDE SEQUENCE [LARGE SCALE GENOMIC DNA]</scope>
    <source>
        <strain evidence="4">WM001</strain>
    </source>
</reference>
<dbReference type="InterPro" id="IPR010402">
    <property type="entry name" value="CCT_domain"/>
</dbReference>
<sequence length="150" mass="17595">MTNIMEYWEPFEISEIEELIDGPERRNSLTMLNLLDDNAYPMCSIGALSPHLSDDQDESMPFIAKPTQKTPIIPNKHNGHNNAIRIGTLTYEERQIKLNKYREKKKNRIWSKKINYNCRKKVAEGRLRVKGRFVTKEQALVLQKLHENVE</sequence>
<dbReference type="Pfam" id="PF06203">
    <property type="entry name" value="CCT"/>
    <property type="match status" value="1"/>
</dbReference>
<dbReference type="InterPro" id="IPR052453">
    <property type="entry name" value="CONSTANS-like_ZF"/>
</dbReference>
<evidence type="ECO:0000256" key="2">
    <source>
        <dbReference type="ARBA" id="ARBA00023242"/>
    </source>
</evidence>
<dbReference type="AlphaFoldDB" id="A0A1R2AYL5"/>
<dbReference type="EMBL" id="MPUH01001178">
    <property type="protein sequence ID" value="OMJ69608.1"/>
    <property type="molecule type" value="Genomic_DNA"/>
</dbReference>
<evidence type="ECO:0000259" key="3">
    <source>
        <dbReference type="PROSITE" id="PS51017"/>
    </source>
</evidence>
<evidence type="ECO:0000256" key="1">
    <source>
        <dbReference type="ARBA" id="ARBA00004123"/>
    </source>
</evidence>
<protein>
    <recommendedName>
        <fullName evidence="3">CCT domain-containing protein</fullName>
    </recommendedName>
</protein>
<dbReference type="Proteomes" id="UP000187209">
    <property type="component" value="Unassembled WGS sequence"/>
</dbReference>
<dbReference type="OrthoDB" id="60033at2759"/>